<gene>
    <name evidence="5" type="ORF">PODLI_1B005647</name>
</gene>
<dbReference type="GO" id="GO:0000795">
    <property type="term" value="C:synaptonemal complex"/>
    <property type="evidence" value="ECO:0007669"/>
    <property type="project" value="InterPro"/>
</dbReference>
<protein>
    <submittedName>
        <fullName evidence="5">Complex central element 1-like</fullName>
    </submittedName>
</protein>
<sequence>MEGNDPDPWDFATKMEEILSLVKQMQNVEILEPKVEELVKRINKLQQAKKILSEELSEANEHSKTLQRELEILNAEKSSLEEIWSEMKGTRQIVQLHCEETETEMQRQQKMNLERKQRIEELTAKIQEERVKQRDQRLEFEHLLNELMEKHKSLWELYAREKPAVADIREKKECLLSEEKMIQEKLAHAQDELDLISQSVFIKEREFLKSQEAATALKLFQEEKKAAKEYLEAVSKYHSDLKQRCSRLKTELEEMEMEDSSTSEN</sequence>
<organism evidence="5 6">
    <name type="scientific">Podarcis lilfordi</name>
    <name type="common">Lilford's wall lizard</name>
    <dbReference type="NCBI Taxonomy" id="74358"/>
    <lineage>
        <taxon>Eukaryota</taxon>
        <taxon>Metazoa</taxon>
        <taxon>Chordata</taxon>
        <taxon>Craniata</taxon>
        <taxon>Vertebrata</taxon>
        <taxon>Euteleostomi</taxon>
        <taxon>Lepidosauria</taxon>
        <taxon>Squamata</taxon>
        <taxon>Bifurcata</taxon>
        <taxon>Unidentata</taxon>
        <taxon>Episquamata</taxon>
        <taxon>Laterata</taxon>
        <taxon>Lacertibaenia</taxon>
        <taxon>Lacertidae</taxon>
        <taxon>Podarcis</taxon>
    </lineage>
</organism>
<dbReference type="GO" id="GO:0007130">
    <property type="term" value="P:synaptonemal complex assembly"/>
    <property type="evidence" value="ECO:0007669"/>
    <property type="project" value="InterPro"/>
</dbReference>
<evidence type="ECO:0000256" key="1">
    <source>
        <dbReference type="ARBA" id="ARBA00010094"/>
    </source>
</evidence>
<evidence type="ECO:0000256" key="2">
    <source>
        <dbReference type="ARBA" id="ARBA00023054"/>
    </source>
</evidence>
<keyword evidence="6" id="KW-1185">Reference proteome</keyword>
<evidence type="ECO:0000313" key="6">
    <source>
        <dbReference type="Proteomes" id="UP001178461"/>
    </source>
</evidence>
<dbReference type="PANTHER" id="PTHR21731:SF1">
    <property type="entry name" value="SYNAPTONEMAL COMPLEX CENTRAL ELEMENT PROTEIN 1-LIKE"/>
    <property type="match status" value="1"/>
</dbReference>
<accession>A0AA35LHB6</accession>
<dbReference type="Proteomes" id="UP001178461">
    <property type="component" value="Chromosome 17"/>
</dbReference>
<proteinExistence type="inferred from homology"/>
<keyword evidence="2 4" id="KW-0175">Coiled coil</keyword>
<evidence type="ECO:0000256" key="4">
    <source>
        <dbReference type="SAM" id="Coils"/>
    </source>
</evidence>
<dbReference type="InterPro" id="IPR026676">
    <property type="entry name" value="SYCE1"/>
</dbReference>
<feature type="coiled-coil region" evidence="4">
    <location>
        <begin position="35"/>
        <end position="139"/>
    </location>
</feature>
<dbReference type="AlphaFoldDB" id="A0AA35LHB6"/>
<dbReference type="Pfam" id="PF15233">
    <property type="entry name" value="SYCE1"/>
    <property type="match status" value="1"/>
</dbReference>
<name>A0AA35LHB6_9SAUR</name>
<evidence type="ECO:0000256" key="3">
    <source>
        <dbReference type="ARBA" id="ARBA00023254"/>
    </source>
</evidence>
<comment type="similarity">
    <text evidence="1">Belongs to the SYCE family.</text>
</comment>
<dbReference type="PANTHER" id="PTHR21731">
    <property type="entry name" value="SYNAPTONEMAL COMPLEX CENTRAL ELEMENT PROTEIN 1-LIKE"/>
    <property type="match status" value="1"/>
</dbReference>
<dbReference type="EMBL" id="OX395142">
    <property type="protein sequence ID" value="CAI5795837.1"/>
    <property type="molecule type" value="Genomic_DNA"/>
</dbReference>
<evidence type="ECO:0000313" key="5">
    <source>
        <dbReference type="EMBL" id="CAI5795837.1"/>
    </source>
</evidence>
<keyword evidence="3" id="KW-0469">Meiosis</keyword>
<reference evidence="5" key="1">
    <citation type="submission" date="2022-12" db="EMBL/GenBank/DDBJ databases">
        <authorList>
            <person name="Alioto T."/>
            <person name="Alioto T."/>
            <person name="Gomez Garrido J."/>
        </authorList>
    </citation>
    <scope>NUCLEOTIDE SEQUENCE</scope>
</reference>